<keyword evidence="5 13" id="KW-0963">Cytoplasm</keyword>
<feature type="binding site" evidence="14">
    <location>
        <position position="197"/>
    </location>
    <ligand>
        <name>ATP</name>
        <dbReference type="ChEBI" id="CHEBI:30616"/>
    </ligand>
</feature>
<keyword evidence="8 13" id="KW-0548">Nucleotidyltransferase</keyword>
<dbReference type="PANTHER" id="PTHR17490">
    <property type="entry name" value="SUA5"/>
    <property type="match status" value="1"/>
</dbReference>
<dbReference type="FunFam" id="3.90.870.10:FF:000009">
    <property type="entry name" value="Threonylcarbamoyl-AMP synthase, putative"/>
    <property type="match status" value="1"/>
</dbReference>
<dbReference type="InterPro" id="IPR006070">
    <property type="entry name" value="Sua5-like_dom"/>
</dbReference>
<evidence type="ECO:0000256" key="9">
    <source>
        <dbReference type="ARBA" id="ARBA00022741"/>
    </source>
</evidence>
<dbReference type="InterPro" id="IPR050156">
    <property type="entry name" value="TC-AMP_synthase_SUA5"/>
</dbReference>
<dbReference type="NCBIfam" id="TIGR00057">
    <property type="entry name" value="L-threonylcarbamoyladenylate synthase"/>
    <property type="match status" value="1"/>
</dbReference>
<comment type="subcellular location">
    <subcellularLocation>
        <location evidence="1 13">Cytoplasm</location>
    </subcellularLocation>
</comment>
<dbReference type="Pfam" id="PF01300">
    <property type="entry name" value="Sua5_yciO_yrdC"/>
    <property type="match status" value="1"/>
</dbReference>
<dbReference type="Pfam" id="PF03481">
    <property type="entry name" value="Sua5_C"/>
    <property type="match status" value="1"/>
</dbReference>
<evidence type="ECO:0000256" key="7">
    <source>
        <dbReference type="ARBA" id="ARBA00022694"/>
    </source>
</evidence>
<feature type="domain" description="YrdC-like" evidence="15">
    <location>
        <begin position="14"/>
        <end position="201"/>
    </location>
</feature>
<comment type="function">
    <text evidence="13">Required for the formation of a threonylcarbamoyl group on adenosine at position 37 (t(6)A37) in tRNAs that read codons beginning with adenine.</text>
</comment>
<feature type="binding site" evidence="14">
    <location>
        <position position="63"/>
    </location>
    <ligand>
        <name>ATP</name>
        <dbReference type="ChEBI" id="CHEBI:30616"/>
    </ligand>
</feature>
<feature type="binding site" evidence="14">
    <location>
        <position position="153"/>
    </location>
    <ligand>
        <name>ATP</name>
        <dbReference type="ChEBI" id="CHEBI:30616"/>
    </ligand>
</feature>
<evidence type="ECO:0000256" key="4">
    <source>
        <dbReference type="ARBA" id="ARBA00015492"/>
    </source>
</evidence>
<dbReference type="GO" id="GO:0005524">
    <property type="term" value="F:ATP binding"/>
    <property type="evidence" value="ECO:0007669"/>
    <property type="project" value="UniProtKB-UniRule"/>
</dbReference>
<evidence type="ECO:0000256" key="10">
    <source>
        <dbReference type="ARBA" id="ARBA00022840"/>
    </source>
</evidence>
<feature type="binding site" evidence="14">
    <location>
        <position position="59"/>
    </location>
    <ligand>
        <name>ATP</name>
        <dbReference type="ChEBI" id="CHEBI:30616"/>
    </ligand>
</feature>
<keyword evidence="6 13" id="KW-0808">Transferase</keyword>
<evidence type="ECO:0000256" key="14">
    <source>
        <dbReference type="PIRSR" id="PIRSR004930-1"/>
    </source>
</evidence>
<evidence type="ECO:0000256" key="11">
    <source>
        <dbReference type="ARBA" id="ARBA00029774"/>
    </source>
</evidence>
<dbReference type="InterPro" id="IPR010923">
    <property type="entry name" value="T(6)A37_SUA5"/>
</dbReference>
<feature type="binding site" evidence="14">
    <location>
        <position position="119"/>
    </location>
    <ligand>
        <name>ATP</name>
        <dbReference type="ChEBI" id="CHEBI:30616"/>
    </ligand>
</feature>
<sequence length="346" mass="37879">MTYNTNTKILKNNNRDIGFAAQSLKDGKTVVFPTETVYGLGAHALDTNAVEKIFKAKGRPADNPLIIHVPCINWLRKLAVNIPKCADKLGHNFWPGPLTLILLANKETVPSTVRGGLETVAIRIPSHSIARRILEEADIPIAAPSANRSGRPSPTSFHHAYKDLNGRVDCIVDGGRTDMGLESTVLDLTSPKPVILRPGLITQKQIKSVVDAEGHKEYVGGKVLSPGTKYKHYSPRAPMTLFVGEYSNVVKVLQNKVKQEKNIGKKIGVLAFEEYTHHFRNVDKLISMGSLNSTLDIAAGLYKNLHDMDYSDVDVILAMGLGGKDDLSYAVMNRLLKACGHNIVQV</sequence>
<evidence type="ECO:0000256" key="8">
    <source>
        <dbReference type="ARBA" id="ARBA00022695"/>
    </source>
</evidence>
<evidence type="ECO:0000256" key="5">
    <source>
        <dbReference type="ARBA" id="ARBA00022490"/>
    </source>
</evidence>
<dbReference type="InterPro" id="IPR005145">
    <property type="entry name" value="Sua5_C"/>
</dbReference>
<feature type="binding site" evidence="14">
    <location>
        <position position="123"/>
    </location>
    <ligand>
        <name>L-threonine</name>
        <dbReference type="ChEBI" id="CHEBI:57926"/>
    </ligand>
</feature>
<evidence type="ECO:0000256" key="2">
    <source>
        <dbReference type="ARBA" id="ARBA00007663"/>
    </source>
</evidence>
<evidence type="ECO:0000256" key="1">
    <source>
        <dbReference type="ARBA" id="ARBA00004496"/>
    </source>
</evidence>
<protein>
    <recommendedName>
        <fullName evidence="4 13">Threonylcarbamoyl-AMP synthase</fullName>
        <shortName evidence="13">TC-AMP synthase</shortName>
        <ecNumber evidence="3 13">2.7.7.87</ecNumber>
    </recommendedName>
    <alternativeName>
        <fullName evidence="11 13">L-threonylcarbamoyladenylate synthase</fullName>
    </alternativeName>
</protein>
<gene>
    <name evidence="16" type="ORF">PRVXT_002857</name>
</gene>
<keyword evidence="10 13" id="KW-0067">ATP-binding</keyword>
<dbReference type="PANTHER" id="PTHR17490:SF16">
    <property type="entry name" value="THREONYLCARBAMOYL-AMP SYNTHASE"/>
    <property type="match status" value="1"/>
</dbReference>
<feature type="binding site" evidence="14">
    <location>
        <position position="145"/>
    </location>
    <ligand>
        <name>ATP</name>
        <dbReference type="ChEBI" id="CHEBI:30616"/>
    </ligand>
</feature>
<dbReference type="GO" id="GO:0006450">
    <property type="term" value="P:regulation of translational fidelity"/>
    <property type="evidence" value="ECO:0007669"/>
    <property type="project" value="TreeGrafter"/>
</dbReference>
<feature type="binding site" evidence="14">
    <location>
        <position position="36"/>
    </location>
    <ligand>
        <name>L-threonine</name>
        <dbReference type="ChEBI" id="CHEBI:57926"/>
    </ligand>
</feature>
<dbReference type="AlphaFoldDB" id="A0AAU7VLE2"/>
<dbReference type="PROSITE" id="PS51163">
    <property type="entry name" value="YRDC"/>
    <property type="match status" value="1"/>
</dbReference>
<keyword evidence="7 13" id="KW-0819">tRNA processing</keyword>
<dbReference type="GO" id="GO:0061710">
    <property type="term" value="F:L-threonylcarbamoyladenylate synthase"/>
    <property type="evidence" value="ECO:0007669"/>
    <property type="project" value="UniProtKB-EC"/>
</dbReference>
<reference evidence="16" key="1">
    <citation type="journal article" date="2013" name="Extremophiles">
        <title>Proteinivorax tanatarense gen. nov., sp. nov., an anaerobic, haloalkaliphilic, proteolytic bacterium isolated from a decaying algal bloom, and proposal of Proteinivoraceae fam. nov.</title>
        <authorList>
            <person name="Kevbrin V."/>
            <person name="Boltyanskaya Y."/>
            <person name="Zhilina T."/>
            <person name="Kolganova T."/>
            <person name="Lavrentjeva E."/>
            <person name="Kuznetsov B."/>
        </authorList>
    </citation>
    <scope>NUCLEOTIDE SEQUENCE</scope>
    <source>
        <strain evidence="16">Z-910T</strain>
    </source>
</reference>
<proteinExistence type="inferred from homology"/>
<dbReference type="Gene3D" id="3.40.50.11030">
    <property type="entry name" value="Threonylcarbamoyl-AMP synthase, C-terminal domain"/>
    <property type="match status" value="1"/>
</dbReference>
<comment type="similarity">
    <text evidence="2 13">Belongs to the SUA5 family.</text>
</comment>
<dbReference type="InterPro" id="IPR017945">
    <property type="entry name" value="DHBP_synth_RibB-like_a/b_dom"/>
</dbReference>
<dbReference type="EC" id="2.7.7.87" evidence="3 13"/>
<organism evidence="16">
    <name type="scientific">Proteinivorax tanatarense</name>
    <dbReference type="NCBI Taxonomy" id="1260629"/>
    <lineage>
        <taxon>Bacteria</taxon>
        <taxon>Bacillati</taxon>
        <taxon>Bacillota</taxon>
        <taxon>Clostridia</taxon>
        <taxon>Eubacteriales</taxon>
        <taxon>Proteinivoracaceae</taxon>
        <taxon>Proteinivorax</taxon>
    </lineage>
</organism>
<evidence type="ECO:0000256" key="12">
    <source>
        <dbReference type="ARBA" id="ARBA00048366"/>
    </source>
</evidence>
<evidence type="ECO:0000256" key="3">
    <source>
        <dbReference type="ARBA" id="ARBA00012584"/>
    </source>
</evidence>
<dbReference type="GO" id="GO:0008033">
    <property type="term" value="P:tRNA processing"/>
    <property type="evidence" value="ECO:0007669"/>
    <property type="project" value="UniProtKB-KW"/>
</dbReference>
<dbReference type="GO" id="GO:0000049">
    <property type="term" value="F:tRNA binding"/>
    <property type="evidence" value="ECO:0007669"/>
    <property type="project" value="TreeGrafter"/>
</dbReference>
<keyword evidence="9 13" id="KW-0547">Nucleotide-binding</keyword>
<dbReference type="GO" id="GO:0003725">
    <property type="term" value="F:double-stranded RNA binding"/>
    <property type="evidence" value="ECO:0007669"/>
    <property type="project" value="UniProtKB-UniRule"/>
</dbReference>
<feature type="binding site" evidence="14">
    <location>
        <position position="68"/>
    </location>
    <ligand>
        <name>L-threonine</name>
        <dbReference type="ChEBI" id="CHEBI:57926"/>
    </ligand>
</feature>
<dbReference type="GO" id="GO:0005737">
    <property type="term" value="C:cytoplasm"/>
    <property type="evidence" value="ECO:0007669"/>
    <property type="project" value="UniProtKB-SubCell"/>
</dbReference>
<accession>A0AAU7VLE2</accession>
<evidence type="ECO:0000313" key="16">
    <source>
        <dbReference type="EMBL" id="XBX74798.1"/>
    </source>
</evidence>
<comment type="catalytic activity">
    <reaction evidence="12 13">
        <text>L-threonine + hydrogencarbonate + ATP = L-threonylcarbamoyladenylate + diphosphate + H2O</text>
        <dbReference type="Rhea" id="RHEA:36407"/>
        <dbReference type="ChEBI" id="CHEBI:15377"/>
        <dbReference type="ChEBI" id="CHEBI:17544"/>
        <dbReference type="ChEBI" id="CHEBI:30616"/>
        <dbReference type="ChEBI" id="CHEBI:33019"/>
        <dbReference type="ChEBI" id="CHEBI:57926"/>
        <dbReference type="ChEBI" id="CHEBI:73682"/>
        <dbReference type="EC" id="2.7.7.87"/>
    </reaction>
</comment>
<dbReference type="PIRSF" id="PIRSF004930">
    <property type="entry name" value="Tln_factor_SUA5"/>
    <property type="match status" value="1"/>
</dbReference>
<evidence type="ECO:0000256" key="13">
    <source>
        <dbReference type="PIRNR" id="PIRNR004930"/>
    </source>
</evidence>
<feature type="binding site" evidence="14">
    <location>
        <position position="233"/>
    </location>
    <ligand>
        <name>ATP</name>
        <dbReference type="ChEBI" id="CHEBI:30616"/>
    </ligand>
</feature>
<feature type="binding site" evidence="14">
    <location>
        <position position="143"/>
    </location>
    <ligand>
        <name>L-threonine</name>
        <dbReference type="ChEBI" id="CHEBI:57926"/>
    </ligand>
</feature>
<name>A0AAU7VLE2_9FIRM</name>
<evidence type="ECO:0000259" key="15">
    <source>
        <dbReference type="PROSITE" id="PS51163"/>
    </source>
</evidence>
<feature type="binding site" evidence="14">
    <location>
        <position position="183"/>
    </location>
    <ligand>
        <name>L-threonine</name>
        <dbReference type="ChEBI" id="CHEBI:57926"/>
    </ligand>
</feature>
<dbReference type="InterPro" id="IPR038385">
    <property type="entry name" value="Sua5/YwlC_C"/>
</dbReference>
<dbReference type="Gene3D" id="3.90.870.10">
    <property type="entry name" value="DHBP synthase"/>
    <property type="match status" value="1"/>
</dbReference>
<dbReference type="EMBL" id="CP158367">
    <property type="protein sequence ID" value="XBX74798.1"/>
    <property type="molecule type" value="Genomic_DNA"/>
</dbReference>
<evidence type="ECO:0000256" key="6">
    <source>
        <dbReference type="ARBA" id="ARBA00022679"/>
    </source>
</evidence>
<reference evidence="16" key="2">
    <citation type="submission" date="2024-06" db="EMBL/GenBank/DDBJ databases">
        <authorList>
            <person name="Petrova K.O."/>
            <person name="Toshchakov S.V."/>
            <person name="Boltjanskaja Y.V."/>
            <person name="Kevbrin V."/>
        </authorList>
    </citation>
    <scope>NUCLEOTIDE SEQUENCE</scope>
    <source>
        <strain evidence="16">Z-910T</strain>
    </source>
</reference>
<dbReference type="SUPFAM" id="SSF55821">
    <property type="entry name" value="YrdC/RibB"/>
    <property type="match status" value="1"/>
</dbReference>
<dbReference type="RefSeq" id="WP_350343547.1">
    <property type="nucleotide sequence ID" value="NZ_CP158367.1"/>
</dbReference>